<gene>
    <name evidence="5" type="ORF">TCM_013496</name>
</gene>
<reference evidence="5 6" key="1">
    <citation type="journal article" date="2013" name="Genome Biol.">
        <title>The genome sequence of the most widely cultivated cacao type and its use to identify candidate genes regulating pod color.</title>
        <authorList>
            <person name="Motamayor J.C."/>
            <person name="Mockaitis K."/>
            <person name="Schmutz J."/>
            <person name="Haiminen N."/>
            <person name="Iii D.L."/>
            <person name="Cornejo O."/>
            <person name="Findley S.D."/>
            <person name="Zheng P."/>
            <person name="Utro F."/>
            <person name="Royaert S."/>
            <person name="Saski C."/>
            <person name="Jenkins J."/>
            <person name="Podicheti R."/>
            <person name="Zhao M."/>
            <person name="Scheffler B.E."/>
            <person name="Stack J.C."/>
            <person name="Feltus F.A."/>
            <person name="Mustiga G.M."/>
            <person name="Amores F."/>
            <person name="Phillips W."/>
            <person name="Marelli J.P."/>
            <person name="May G.D."/>
            <person name="Shapiro H."/>
            <person name="Ma J."/>
            <person name="Bustamante C.D."/>
            <person name="Schnell R.J."/>
            <person name="Main D."/>
            <person name="Gilbert D."/>
            <person name="Parida L."/>
            <person name="Kuhn D.N."/>
        </authorList>
    </citation>
    <scope>NUCLEOTIDE SEQUENCE [LARGE SCALE GENOMIC DNA]</scope>
    <source>
        <strain evidence="6">cv. Matina 1-6</strain>
    </source>
</reference>
<dbReference type="InterPro" id="IPR025452">
    <property type="entry name" value="DUF4218"/>
</dbReference>
<feature type="domain" description="DUF4216" evidence="2">
    <location>
        <begin position="469"/>
        <end position="535"/>
    </location>
</feature>
<dbReference type="PANTHER" id="PTHR48258:SF3">
    <property type="entry name" value="FK506-BINDING PROTEIN 4-LIKE ISOFORM X1"/>
    <property type="match status" value="1"/>
</dbReference>
<organism evidence="5 6">
    <name type="scientific">Theobroma cacao</name>
    <name type="common">Cacao</name>
    <name type="synonym">Cocoa</name>
    <dbReference type="NCBI Taxonomy" id="3641"/>
    <lineage>
        <taxon>Eukaryota</taxon>
        <taxon>Viridiplantae</taxon>
        <taxon>Streptophyta</taxon>
        <taxon>Embryophyta</taxon>
        <taxon>Tracheophyta</taxon>
        <taxon>Spermatophyta</taxon>
        <taxon>Magnoliopsida</taxon>
        <taxon>eudicotyledons</taxon>
        <taxon>Gunneridae</taxon>
        <taxon>Pentapetalae</taxon>
        <taxon>rosids</taxon>
        <taxon>malvids</taxon>
        <taxon>Malvales</taxon>
        <taxon>Malvaceae</taxon>
        <taxon>Byttnerioideae</taxon>
        <taxon>Theobroma</taxon>
    </lineage>
</organism>
<evidence type="ECO:0000313" key="6">
    <source>
        <dbReference type="Proteomes" id="UP000026915"/>
    </source>
</evidence>
<dbReference type="InParanoid" id="A0A061FVN9"/>
<dbReference type="EMBL" id="CM001881">
    <property type="protein sequence ID" value="EOY21600.1"/>
    <property type="molecule type" value="Genomic_DNA"/>
</dbReference>
<dbReference type="InterPro" id="IPR025312">
    <property type="entry name" value="DUF4216"/>
</dbReference>
<dbReference type="Pfam" id="PF13960">
    <property type="entry name" value="DUF4218"/>
    <property type="match status" value="1"/>
</dbReference>
<sequence length="538" mass="63944">MYHHLTSDGFIRNEFENGVNEFIHFARSKSTFMWENKIRCPCSRCSNNKFLNFDKVTEHILKKDFTGAYTIWSLHRKHDVGQSSRSRDRVEPYATNGEDGEYGEPTYEEEIENLYTRMVRDAMGPEVVFNYNHDNESRLHKAHNAFNCVTTLNVKSEFNLSESCFDRLLEIRKNMLPSDETLPTDFYRMKKKVAKLGLGYIKIHACKNNCMLFYKETANFEHCMICGHPRYKLRKSSVKRQKKIPYKILRYLPLIPRLQRLYIDLSATKIPVDHMEALEGKICETICKLEKIFPPNFFDSVEHLPIHLPYEAKVGGPTQYRWMYPFERFLQHLKKKVKNRAFVEGSICKAYIIEEISLFCSWILDEMVKRDSVHISEDELEKVRDARFMKWFKNYVVNRKDEIDPRIFEISHGLGCMIRCYKSYFVNGFKFHTLDYRQNRTIMNSGVCKKWSFYNDYEHDFYGILVDIMELEYFRIRNRVVLFKCHWFNTEKGIKVDPLHGLIEIKHNSILATNEPLVLAAQAHQVFYSSYPSTKRDR</sequence>
<dbReference type="OMA" id="YHENEVI"/>
<feature type="region of interest" description="Disordered" evidence="1">
    <location>
        <begin position="83"/>
        <end position="102"/>
    </location>
</feature>
<dbReference type="AlphaFoldDB" id="A0A061FVN9"/>
<dbReference type="Pfam" id="PF13963">
    <property type="entry name" value="Transpos_assoc"/>
    <property type="match status" value="1"/>
</dbReference>
<keyword evidence="6" id="KW-1185">Reference proteome</keyword>
<evidence type="ECO:0000259" key="2">
    <source>
        <dbReference type="Pfam" id="PF13952"/>
    </source>
</evidence>
<evidence type="ECO:0000259" key="3">
    <source>
        <dbReference type="Pfam" id="PF13960"/>
    </source>
</evidence>
<dbReference type="Pfam" id="PF13952">
    <property type="entry name" value="DUF4216"/>
    <property type="match status" value="1"/>
</dbReference>
<evidence type="ECO:0000259" key="4">
    <source>
        <dbReference type="Pfam" id="PF13963"/>
    </source>
</evidence>
<accession>A0A061FVN9</accession>
<dbReference type="Proteomes" id="UP000026915">
    <property type="component" value="Chromosome 3"/>
</dbReference>
<dbReference type="PANTHER" id="PTHR48258">
    <property type="entry name" value="DUF4218 DOMAIN-CONTAINING PROTEIN-RELATED"/>
    <property type="match status" value="1"/>
</dbReference>
<proteinExistence type="predicted"/>
<protein>
    <submittedName>
        <fullName evidence="5">Transposon-like protein</fullName>
    </submittedName>
</protein>
<dbReference type="HOGENOM" id="CLU_529582_0_0_1"/>
<feature type="domain" description="DUF4218" evidence="3">
    <location>
        <begin position="265"/>
        <end position="368"/>
    </location>
</feature>
<evidence type="ECO:0000313" key="5">
    <source>
        <dbReference type="EMBL" id="EOY21600.1"/>
    </source>
</evidence>
<dbReference type="Gramene" id="EOY21600">
    <property type="protein sequence ID" value="EOY21600"/>
    <property type="gene ID" value="TCM_013496"/>
</dbReference>
<dbReference type="eggNOG" id="ENOG502SJ6I">
    <property type="taxonomic scope" value="Eukaryota"/>
</dbReference>
<name>A0A061FVN9_THECC</name>
<evidence type="ECO:0000256" key="1">
    <source>
        <dbReference type="SAM" id="MobiDB-lite"/>
    </source>
</evidence>
<feature type="domain" description="Transposase-associated" evidence="4">
    <location>
        <begin position="11"/>
        <end position="75"/>
    </location>
</feature>
<dbReference type="STRING" id="3641.A0A061FVN9"/>
<dbReference type="InterPro" id="IPR029480">
    <property type="entry name" value="Transpos_assoc"/>
</dbReference>